<protein>
    <submittedName>
        <fullName evidence="1">Uncharacterized protein</fullName>
    </submittedName>
</protein>
<keyword evidence="2" id="KW-1185">Reference proteome</keyword>
<dbReference type="AlphaFoldDB" id="A0A4Q4GX08"/>
<dbReference type="EMBL" id="CP048659">
    <property type="protein sequence ID" value="QOW45268.1"/>
    <property type="molecule type" value="Genomic_DNA"/>
</dbReference>
<sequence>MTKIAVGQQVKLATQPEVIFVVTKINLDQSYEIQLCSMSKHDLSYDNIPMEMLRLIEKNHDEKG</sequence>
<name>A0A4Q4GX08_9GAMM</name>
<evidence type="ECO:0000313" key="1">
    <source>
        <dbReference type="EMBL" id="QOW45268.1"/>
    </source>
</evidence>
<proteinExistence type="predicted"/>
<evidence type="ECO:0000313" key="2">
    <source>
        <dbReference type="Proteomes" id="UP000593966"/>
    </source>
</evidence>
<dbReference type="RefSeq" id="WP_130073875.1">
    <property type="nucleotide sequence ID" value="NZ_CP048659.1"/>
</dbReference>
<reference evidence="1 2" key="1">
    <citation type="submission" date="2020-02" db="EMBL/GenBank/DDBJ databases">
        <title>Tigecycline-resistant Acinetobacter species from pigs and migratory birds.</title>
        <authorList>
            <person name="Chen C."/>
            <person name="Sun J."/>
            <person name="Liao X.-P."/>
            <person name="Liu Y.-H."/>
        </authorList>
    </citation>
    <scope>NUCLEOTIDE SEQUENCE [LARGE SCALE GENOMIC DNA]</scope>
    <source>
        <strain evidence="1 2">YH12207_T</strain>
    </source>
</reference>
<dbReference type="Proteomes" id="UP000593966">
    <property type="component" value="Chromosome"/>
</dbReference>
<dbReference type="OrthoDB" id="6712073at2"/>
<organism evidence="1 2">
    <name type="scientific">Acinetobacter piscicola</name>
    <dbReference type="NCBI Taxonomy" id="2006115"/>
    <lineage>
        <taxon>Bacteria</taxon>
        <taxon>Pseudomonadati</taxon>
        <taxon>Pseudomonadota</taxon>
        <taxon>Gammaproteobacteria</taxon>
        <taxon>Moraxellales</taxon>
        <taxon>Moraxellaceae</taxon>
        <taxon>Acinetobacter</taxon>
    </lineage>
</organism>
<gene>
    <name evidence="1" type="ORF">G0028_04815</name>
</gene>
<accession>A0A4Q4GX08</accession>